<protein>
    <submittedName>
        <fullName evidence="1">Uncharacterized protein</fullName>
    </submittedName>
</protein>
<sequence>MPLPRSRSFALGVLPGITFVVSESRSVGVLPFQAARARSPAPPAARKHQIAAGNPQIAVLTICESKEVDLQSHFRRRSSIDGRLFHVALDWKRDKVSRRQICAKIGATCDLFNFRPSLIWKKSPEGDLCRLEFSITRSILYGLCPCLMLQVVFDRIKEGFDRFHTMHHLDGLFGNGRRTRELSQDLIEIHRSFFFFFLTRSICKRSLNPHSTLLRRD</sequence>
<name>A0ABR2MJ19_9ASPA</name>
<evidence type="ECO:0000313" key="1">
    <source>
        <dbReference type="EMBL" id="KAK8964157.1"/>
    </source>
</evidence>
<dbReference type="EMBL" id="JBBWWR010000007">
    <property type="protein sequence ID" value="KAK8964157.1"/>
    <property type="molecule type" value="Genomic_DNA"/>
</dbReference>
<proteinExistence type="predicted"/>
<comment type="caution">
    <text evidence="1">The sequence shown here is derived from an EMBL/GenBank/DDBJ whole genome shotgun (WGS) entry which is preliminary data.</text>
</comment>
<keyword evidence="2" id="KW-1185">Reference proteome</keyword>
<evidence type="ECO:0000313" key="2">
    <source>
        <dbReference type="Proteomes" id="UP001412067"/>
    </source>
</evidence>
<accession>A0ABR2MJ19</accession>
<gene>
    <name evidence="1" type="ORF">KSP40_PGU006839</name>
</gene>
<reference evidence="1 2" key="1">
    <citation type="journal article" date="2022" name="Nat. Plants">
        <title>Genomes of leafy and leafless Platanthera orchids illuminate the evolution of mycoheterotrophy.</title>
        <authorList>
            <person name="Li M.H."/>
            <person name="Liu K.W."/>
            <person name="Li Z."/>
            <person name="Lu H.C."/>
            <person name="Ye Q.L."/>
            <person name="Zhang D."/>
            <person name="Wang J.Y."/>
            <person name="Li Y.F."/>
            <person name="Zhong Z.M."/>
            <person name="Liu X."/>
            <person name="Yu X."/>
            <person name="Liu D.K."/>
            <person name="Tu X.D."/>
            <person name="Liu B."/>
            <person name="Hao Y."/>
            <person name="Liao X.Y."/>
            <person name="Jiang Y.T."/>
            <person name="Sun W.H."/>
            <person name="Chen J."/>
            <person name="Chen Y.Q."/>
            <person name="Ai Y."/>
            <person name="Zhai J.W."/>
            <person name="Wu S.S."/>
            <person name="Zhou Z."/>
            <person name="Hsiao Y.Y."/>
            <person name="Wu W.L."/>
            <person name="Chen Y.Y."/>
            <person name="Lin Y.F."/>
            <person name="Hsu J.L."/>
            <person name="Li C.Y."/>
            <person name="Wang Z.W."/>
            <person name="Zhao X."/>
            <person name="Zhong W.Y."/>
            <person name="Ma X.K."/>
            <person name="Ma L."/>
            <person name="Huang J."/>
            <person name="Chen G.Z."/>
            <person name="Huang M.Z."/>
            <person name="Huang L."/>
            <person name="Peng D.H."/>
            <person name="Luo Y.B."/>
            <person name="Zou S.Q."/>
            <person name="Chen S.P."/>
            <person name="Lan S."/>
            <person name="Tsai W.C."/>
            <person name="Van de Peer Y."/>
            <person name="Liu Z.J."/>
        </authorList>
    </citation>
    <scope>NUCLEOTIDE SEQUENCE [LARGE SCALE GENOMIC DNA]</scope>
    <source>
        <strain evidence="1">Lor288</strain>
    </source>
</reference>
<organism evidence="1 2">
    <name type="scientific">Platanthera guangdongensis</name>
    <dbReference type="NCBI Taxonomy" id="2320717"/>
    <lineage>
        <taxon>Eukaryota</taxon>
        <taxon>Viridiplantae</taxon>
        <taxon>Streptophyta</taxon>
        <taxon>Embryophyta</taxon>
        <taxon>Tracheophyta</taxon>
        <taxon>Spermatophyta</taxon>
        <taxon>Magnoliopsida</taxon>
        <taxon>Liliopsida</taxon>
        <taxon>Asparagales</taxon>
        <taxon>Orchidaceae</taxon>
        <taxon>Orchidoideae</taxon>
        <taxon>Orchideae</taxon>
        <taxon>Orchidinae</taxon>
        <taxon>Platanthera</taxon>
    </lineage>
</organism>
<dbReference type="Proteomes" id="UP001412067">
    <property type="component" value="Unassembled WGS sequence"/>
</dbReference>